<comment type="similarity">
    <text evidence="2 7 8">In the C-terminal section; belongs to the NAD synthetase family.</text>
</comment>
<feature type="active site" description="Proton acceptor; for glutaminase activity" evidence="7">
    <location>
        <position position="45"/>
    </location>
</feature>
<dbReference type="CDD" id="cd07570">
    <property type="entry name" value="GAT_Gln-NAD-synth"/>
    <property type="match status" value="1"/>
</dbReference>
<evidence type="ECO:0000259" key="10">
    <source>
        <dbReference type="PROSITE" id="PS50263"/>
    </source>
</evidence>
<feature type="binding site" evidence="7">
    <location>
        <position position="120"/>
    </location>
    <ligand>
        <name>L-glutamine</name>
        <dbReference type="ChEBI" id="CHEBI:58359"/>
    </ligand>
</feature>
<gene>
    <name evidence="7 11" type="primary">nadE</name>
    <name evidence="11" type="ORF">EC9_11920</name>
</gene>
<name>A0A517LWL2_9BACT</name>
<dbReference type="Gene3D" id="1.10.10.1140">
    <property type="entry name" value="Glutamine-dependent NAD+ synthetase, C-terminal domain"/>
    <property type="match status" value="1"/>
</dbReference>
<dbReference type="InterPro" id="IPR041856">
    <property type="entry name" value="NAD+_synth_C"/>
</dbReference>
<sequence length="660" mass="72626">MHPHGYVRITAASPRVSVGAPRKNADEIEELLQQYGESDIVLFPELSLTGYTAADLFGQQQLIDAAMAALQQIVAASAGRDQLVVVGVPVSVAGSLYNCAAAIDNGQLLGIVPKQFLPNYKEFYEARWFRAADGSEPATITVDNQSIPFGIDLLFRSGDAVVGIEICEDLWTPNPPSGLMAVAGANILLNLSASTETVGKASWRTDLVKSQSGRCIAAYAYAGAGPTESTTDVVFGAHCMIAENGVVLSHSRRVGDGQPTWQGATSATVDVDLQKLGHDRRTIGSFDDARGSLPRDYRQFDFSLTHTPDRELQRDIAPRPFVPSDPNTLADRCSEIFEIQSAGLAQRIRQLPENMPLFIGVSGGLDSTLALVVAAKMCQRYGWPTSRIHGITMPGFGTTDQTRESADRLMQQLGVTRETIDIRQLCLQAFQSLQHQPLGIDAEKMDVETLQQQLIKTPNDAKDLVFENIQARIRTFVLMSRGFVLGTGDLSEQALGWSTYNGDHMSMYNVNTSVPKTLVRFLVRFAGDHHFDESVRTTLHQIADAVISPELMPPNEDGEIRQSTEATIGAYELHDFFLFHFIRNGYSPEKILWLAQQTNFSQPYDDATLAETLQTFFKRFFANQFKRTCVPDGPKVGSVSLSPRGDWRMPSDADPDAWLQ</sequence>
<feature type="binding site" evidence="7">
    <location>
        <begin position="360"/>
        <end position="367"/>
    </location>
    <ligand>
        <name>ATP</name>
        <dbReference type="ChEBI" id="CHEBI:30616"/>
    </ligand>
</feature>
<proteinExistence type="inferred from homology"/>
<dbReference type="InterPro" id="IPR003694">
    <property type="entry name" value="NAD_synthase"/>
</dbReference>
<dbReference type="Gene3D" id="3.60.110.10">
    <property type="entry name" value="Carbon-nitrogen hydrolase"/>
    <property type="match status" value="1"/>
</dbReference>
<dbReference type="InterPro" id="IPR014729">
    <property type="entry name" value="Rossmann-like_a/b/a_fold"/>
</dbReference>
<dbReference type="OrthoDB" id="9803818at2"/>
<organism evidence="11 12">
    <name type="scientific">Rosistilla ulvae</name>
    <dbReference type="NCBI Taxonomy" id="1930277"/>
    <lineage>
        <taxon>Bacteria</taxon>
        <taxon>Pseudomonadati</taxon>
        <taxon>Planctomycetota</taxon>
        <taxon>Planctomycetia</taxon>
        <taxon>Pirellulales</taxon>
        <taxon>Pirellulaceae</taxon>
        <taxon>Rosistilla</taxon>
    </lineage>
</organism>
<feature type="active site" description="For glutaminase activity" evidence="7">
    <location>
        <position position="114"/>
    </location>
</feature>
<dbReference type="InterPro" id="IPR036526">
    <property type="entry name" value="C-N_Hydrolase_sf"/>
</dbReference>
<evidence type="ECO:0000256" key="8">
    <source>
        <dbReference type="PIRNR" id="PIRNR006630"/>
    </source>
</evidence>
<keyword evidence="12" id="KW-1185">Reference proteome</keyword>
<evidence type="ECO:0000256" key="6">
    <source>
        <dbReference type="ARBA" id="ARBA00023027"/>
    </source>
</evidence>
<dbReference type="Gene3D" id="3.40.50.620">
    <property type="entry name" value="HUPs"/>
    <property type="match status" value="1"/>
</dbReference>
<dbReference type="PANTHER" id="PTHR23090:SF9">
    <property type="entry name" value="GLUTAMINE-DEPENDENT NAD(+) SYNTHETASE"/>
    <property type="match status" value="1"/>
</dbReference>
<accession>A0A517LWL2</accession>
<dbReference type="Proteomes" id="UP000319557">
    <property type="component" value="Chromosome"/>
</dbReference>
<feature type="binding site" evidence="7">
    <location>
        <position position="626"/>
    </location>
    <ligand>
        <name>deamido-NAD(+)</name>
        <dbReference type="ChEBI" id="CHEBI:58437"/>
        <note>ligand shared between two neighboring subunits</note>
    </ligand>
</feature>
<comment type="catalytic activity">
    <reaction evidence="7 8">
        <text>deamido-NAD(+) + L-glutamine + ATP + H2O = L-glutamate + AMP + diphosphate + NAD(+) + H(+)</text>
        <dbReference type="Rhea" id="RHEA:24384"/>
        <dbReference type="ChEBI" id="CHEBI:15377"/>
        <dbReference type="ChEBI" id="CHEBI:15378"/>
        <dbReference type="ChEBI" id="CHEBI:29985"/>
        <dbReference type="ChEBI" id="CHEBI:30616"/>
        <dbReference type="ChEBI" id="CHEBI:33019"/>
        <dbReference type="ChEBI" id="CHEBI:57540"/>
        <dbReference type="ChEBI" id="CHEBI:58359"/>
        <dbReference type="ChEBI" id="CHEBI:58437"/>
        <dbReference type="ChEBI" id="CHEBI:456215"/>
        <dbReference type="EC" id="6.3.5.1"/>
    </reaction>
</comment>
<evidence type="ECO:0000256" key="7">
    <source>
        <dbReference type="HAMAP-Rule" id="MF_02090"/>
    </source>
</evidence>
<dbReference type="RefSeq" id="WP_145343126.1">
    <property type="nucleotide sequence ID" value="NZ_CP036261.1"/>
</dbReference>
<evidence type="ECO:0000256" key="9">
    <source>
        <dbReference type="SAM" id="MobiDB-lite"/>
    </source>
</evidence>
<dbReference type="GO" id="GO:0005524">
    <property type="term" value="F:ATP binding"/>
    <property type="evidence" value="ECO:0007669"/>
    <property type="project" value="UniProtKB-UniRule"/>
</dbReference>
<dbReference type="PANTHER" id="PTHR23090">
    <property type="entry name" value="NH 3 /GLUTAMINE-DEPENDENT NAD + SYNTHETASE"/>
    <property type="match status" value="1"/>
</dbReference>
<dbReference type="InterPro" id="IPR003010">
    <property type="entry name" value="C-N_Hydrolase"/>
</dbReference>
<dbReference type="KEGG" id="ruv:EC9_11920"/>
<feature type="binding site" evidence="7">
    <location>
        <begin position="497"/>
        <end position="500"/>
    </location>
    <ligand>
        <name>deamido-NAD(+)</name>
        <dbReference type="ChEBI" id="CHEBI:58437"/>
        <note>ligand shared between two neighboring subunits</note>
    </ligand>
</feature>
<feature type="binding site" evidence="7">
    <location>
        <position position="487"/>
    </location>
    <ligand>
        <name>ATP</name>
        <dbReference type="ChEBI" id="CHEBI:30616"/>
    </ligand>
</feature>
<dbReference type="HAMAP" id="MF_02090">
    <property type="entry name" value="NadE_glutamine_dep"/>
    <property type="match status" value="1"/>
</dbReference>
<dbReference type="AlphaFoldDB" id="A0A517LWL2"/>
<evidence type="ECO:0000256" key="1">
    <source>
        <dbReference type="ARBA" id="ARBA00005188"/>
    </source>
</evidence>
<feature type="binding site" evidence="7">
    <location>
        <position position="492"/>
    </location>
    <ligand>
        <name>deamido-NAD(+)</name>
        <dbReference type="ChEBI" id="CHEBI:58437"/>
        <note>ligand shared between two neighboring subunits</note>
    </ligand>
</feature>
<dbReference type="Pfam" id="PF02540">
    <property type="entry name" value="NAD_synthase"/>
    <property type="match status" value="1"/>
</dbReference>
<evidence type="ECO:0000256" key="2">
    <source>
        <dbReference type="ARBA" id="ARBA00007145"/>
    </source>
</evidence>
<dbReference type="GO" id="GO:0008795">
    <property type="term" value="F:NAD+ synthase activity"/>
    <property type="evidence" value="ECO:0007669"/>
    <property type="project" value="UniProtKB-UniRule"/>
</dbReference>
<dbReference type="CDD" id="cd00553">
    <property type="entry name" value="NAD_synthase"/>
    <property type="match status" value="1"/>
</dbReference>
<feature type="binding site" evidence="7">
    <location>
        <position position="200"/>
    </location>
    <ligand>
        <name>L-glutamine</name>
        <dbReference type="ChEBI" id="CHEBI:58359"/>
    </ligand>
</feature>
<evidence type="ECO:0000256" key="5">
    <source>
        <dbReference type="ARBA" id="ARBA00022840"/>
    </source>
</evidence>
<evidence type="ECO:0000313" key="12">
    <source>
        <dbReference type="Proteomes" id="UP000319557"/>
    </source>
</evidence>
<dbReference type="GO" id="GO:0003952">
    <property type="term" value="F:NAD+ synthase (glutamine-hydrolyzing) activity"/>
    <property type="evidence" value="ECO:0007669"/>
    <property type="project" value="UniProtKB-UniRule"/>
</dbReference>
<keyword evidence="4 7" id="KW-0547">Nucleotide-binding</keyword>
<dbReference type="UniPathway" id="UPA00253">
    <property type="reaction ID" value="UER00334"/>
</dbReference>
<dbReference type="Pfam" id="PF00795">
    <property type="entry name" value="CN_hydrolase"/>
    <property type="match status" value="1"/>
</dbReference>
<dbReference type="SUPFAM" id="SSF56317">
    <property type="entry name" value="Carbon-nitrogen hydrolase"/>
    <property type="match status" value="1"/>
</dbReference>
<dbReference type="InterPro" id="IPR014445">
    <property type="entry name" value="Gln-dep_NAD_synthase"/>
</dbReference>
<feature type="domain" description="CN hydrolase" evidence="10">
    <location>
        <begin position="7"/>
        <end position="271"/>
    </location>
</feature>
<dbReference type="SUPFAM" id="SSF52402">
    <property type="entry name" value="Adenine nucleotide alpha hydrolases-like"/>
    <property type="match status" value="1"/>
</dbReference>
<evidence type="ECO:0000313" key="11">
    <source>
        <dbReference type="EMBL" id="QDS87016.1"/>
    </source>
</evidence>
<feature type="region of interest" description="Disordered" evidence="9">
    <location>
        <begin position="640"/>
        <end position="660"/>
    </location>
</feature>
<dbReference type="GO" id="GO:0004359">
    <property type="term" value="F:glutaminase activity"/>
    <property type="evidence" value="ECO:0007669"/>
    <property type="project" value="InterPro"/>
</dbReference>
<dbReference type="PIRSF" id="PIRSF006630">
    <property type="entry name" value="NADS_GAT"/>
    <property type="match status" value="1"/>
</dbReference>
<feature type="binding site" evidence="7">
    <location>
        <position position="468"/>
    </location>
    <ligand>
        <name>deamido-NAD(+)</name>
        <dbReference type="ChEBI" id="CHEBI:58437"/>
        <note>ligand shared between two neighboring subunits</note>
    </ligand>
</feature>
<comment type="function">
    <text evidence="7">Catalyzes the ATP-dependent amidation of deamido-NAD to form NAD. Uses L-glutamine as a nitrogen source.</text>
</comment>
<dbReference type="GO" id="GO:0005737">
    <property type="term" value="C:cytoplasm"/>
    <property type="evidence" value="ECO:0007669"/>
    <property type="project" value="InterPro"/>
</dbReference>
<dbReference type="InterPro" id="IPR022310">
    <property type="entry name" value="NAD/GMP_synthase"/>
</dbReference>
<dbReference type="EC" id="6.3.5.1" evidence="7 8"/>
<keyword evidence="6 7" id="KW-0520">NAD</keyword>
<keyword evidence="5 7" id="KW-0067">ATP-binding</keyword>
<dbReference type="PROSITE" id="PS50263">
    <property type="entry name" value="CN_HYDROLASE"/>
    <property type="match status" value="1"/>
</dbReference>
<reference evidence="11 12" key="1">
    <citation type="submission" date="2019-02" db="EMBL/GenBank/DDBJ databases">
        <title>Deep-cultivation of Planctomycetes and their phenomic and genomic characterization uncovers novel biology.</title>
        <authorList>
            <person name="Wiegand S."/>
            <person name="Jogler M."/>
            <person name="Boedeker C."/>
            <person name="Pinto D."/>
            <person name="Vollmers J."/>
            <person name="Rivas-Marin E."/>
            <person name="Kohn T."/>
            <person name="Peeters S.H."/>
            <person name="Heuer A."/>
            <person name="Rast P."/>
            <person name="Oberbeckmann S."/>
            <person name="Bunk B."/>
            <person name="Jeske O."/>
            <person name="Meyerdierks A."/>
            <person name="Storesund J.E."/>
            <person name="Kallscheuer N."/>
            <person name="Luecker S."/>
            <person name="Lage O.M."/>
            <person name="Pohl T."/>
            <person name="Merkel B.J."/>
            <person name="Hornburger P."/>
            <person name="Mueller R.-W."/>
            <person name="Bruemmer F."/>
            <person name="Labrenz M."/>
            <person name="Spormann A.M."/>
            <person name="Op den Camp H."/>
            <person name="Overmann J."/>
            <person name="Amann R."/>
            <person name="Jetten M.S.M."/>
            <person name="Mascher T."/>
            <person name="Medema M.H."/>
            <person name="Devos D.P."/>
            <person name="Kaster A.-K."/>
            <person name="Ovreas L."/>
            <person name="Rohde M."/>
            <person name="Galperin M.Y."/>
            <person name="Jogler C."/>
        </authorList>
    </citation>
    <scope>NUCLEOTIDE SEQUENCE [LARGE SCALE GENOMIC DNA]</scope>
    <source>
        <strain evidence="11 12">EC9</strain>
    </source>
</reference>
<protein>
    <recommendedName>
        <fullName evidence="7 8">Glutamine-dependent NAD(+) synthetase</fullName>
        <ecNumber evidence="7 8">6.3.5.1</ecNumber>
    </recommendedName>
    <alternativeName>
        <fullName evidence="7 8">NAD(+) synthase [glutamine-hydrolyzing]</fullName>
    </alternativeName>
</protein>
<evidence type="ECO:0000256" key="3">
    <source>
        <dbReference type="ARBA" id="ARBA00022598"/>
    </source>
</evidence>
<dbReference type="EMBL" id="CP036261">
    <property type="protein sequence ID" value="QDS87016.1"/>
    <property type="molecule type" value="Genomic_DNA"/>
</dbReference>
<evidence type="ECO:0000256" key="4">
    <source>
        <dbReference type="ARBA" id="ARBA00022741"/>
    </source>
</evidence>
<comment type="pathway">
    <text evidence="1 7 8">Cofactor biosynthesis; NAD(+) biosynthesis; NAD(+) from deamido-NAD(+) (L-Gln route): step 1/1.</text>
</comment>
<feature type="binding site" evidence="7">
    <location>
        <position position="194"/>
    </location>
    <ligand>
        <name>L-glutamine</name>
        <dbReference type="ChEBI" id="CHEBI:58359"/>
    </ligand>
</feature>
<keyword evidence="3 7" id="KW-0436">Ligase</keyword>
<dbReference type="NCBIfam" id="NF002730">
    <property type="entry name" value="PRK02628.1"/>
    <property type="match status" value="1"/>
</dbReference>
<feature type="active site" description="Nucleophile; for glutaminase activity" evidence="7">
    <location>
        <position position="167"/>
    </location>
</feature>
<dbReference type="GO" id="GO:0009435">
    <property type="term" value="P:NAD+ biosynthetic process"/>
    <property type="evidence" value="ECO:0007669"/>
    <property type="project" value="UniProtKB-UniRule"/>
</dbReference>